<evidence type="ECO:0000313" key="4">
    <source>
        <dbReference type="Proteomes" id="UP000321518"/>
    </source>
</evidence>
<name>A0A511KIQ6_RHOTO</name>
<protein>
    <submittedName>
        <fullName evidence="3">BolA domain protein</fullName>
    </submittedName>
</protein>
<dbReference type="OrthoDB" id="203381at2759"/>
<dbReference type="InterPro" id="IPR036065">
    <property type="entry name" value="BolA-like_sf"/>
</dbReference>
<dbReference type="AlphaFoldDB" id="A0A511KIQ6"/>
<sequence length="138" mass="15028">MGDMLARTLLRTHRAALVARPQPLRPLAVPSFPRFISSTAPLRDSATDGEETLRKKLTEALEGAKIEVQDVSVPHTAPCVLVALPPLLVGGCGTFYAISVEHESFKGLSMIKQHRIVNELLKDNIKGMHGLQLKTKAP</sequence>
<dbReference type="Gene3D" id="3.30.300.90">
    <property type="entry name" value="BolA-like"/>
    <property type="match status" value="1"/>
</dbReference>
<reference evidence="3 4" key="1">
    <citation type="submission" date="2019-07" db="EMBL/GenBank/DDBJ databases">
        <title>Rhodotorula toruloides NBRC10032 genome sequencing.</title>
        <authorList>
            <person name="Shida Y."/>
            <person name="Takaku H."/>
            <person name="Ogasawara W."/>
            <person name="Mori K."/>
        </authorList>
    </citation>
    <scope>NUCLEOTIDE SEQUENCE [LARGE SCALE GENOMIC DNA]</scope>
    <source>
        <strain evidence="3 4">NBRC10032</strain>
    </source>
</reference>
<gene>
    <name evidence="3" type="ORF">Rt10032_c09g3803</name>
</gene>
<dbReference type="InterPro" id="IPR002634">
    <property type="entry name" value="BolA"/>
</dbReference>
<evidence type="ECO:0000256" key="1">
    <source>
        <dbReference type="ARBA" id="ARBA00005578"/>
    </source>
</evidence>
<proteinExistence type="inferred from homology"/>
<dbReference type="GO" id="GO:0005759">
    <property type="term" value="C:mitochondrial matrix"/>
    <property type="evidence" value="ECO:0007669"/>
    <property type="project" value="TreeGrafter"/>
</dbReference>
<dbReference type="Proteomes" id="UP000321518">
    <property type="component" value="Unassembled WGS sequence"/>
</dbReference>
<dbReference type="InterPro" id="IPR052275">
    <property type="entry name" value="Mt_Fe-S_assembly_factor"/>
</dbReference>
<organism evidence="3 4">
    <name type="scientific">Rhodotorula toruloides</name>
    <name type="common">Yeast</name>
    <name type="synonym">Rhodosporidium toruloides</name>
    <dbReference type="NCBI Taxonomy" id="5286"/>
    <lineage>
        <taxon>Eukaryota</taxon>
        <taxon>Fungi</taxon>
        <taxon>Dikarya</taxon>
        <taxon>Basidiomycota</taxon>
        <taxon>Pucciniomycotina</taxon>
        <taxon>Microbotryomycetes</taxon>
        <taxon>Sporidiobolales</taxon>
        <taxon>Sporidiobolaceae</taxon>
        <taxon>Rhodotorula</taxon>
    </lineage>
</organism>
<dbReference type="PANTHER" id="PTHR46188:SF1">
    <property type="entry name" value="BOLA-LIKE PROTEIN 3"/>
    <property type="match status" value="1"/>
</dbReference>
<comment type="caution">
    <text evidence="3">The sequence shown here is derived from an EMBL/GenBank/DDBJ whole genome shotgun (WGS) entry which is preliminary data.</text>
</comment>
<evidence type="ECO:0000256" key="2">
    <source>
        <dbReference type="RuleBase" id="RU003860"/>
    </source>
</evidence>
<comment type="similarity">
    <text evidence="1 2">Belongs to the BolA/IbaG family.</text>
</comment>
<evidence type="ECO:0000313" key="3">
    <source>
        <dbReference type="EMBL" id="GEM09786.1"/>
    </source>
</evidence>
<dbReference type="EMBL" id="BJWK01000009">
    <property type="protein sequence ID" value="GEM09786.1"/>
    <property type="molecule type" value="Genomic_DNA"/>
</dbReference>
<dbReference type="SUPFAM" id="SSF82657">
    <property type="entry name" value="BolA-like"/>
    <property type="match status" value="1"/>
</dbReference>
<dbReference type="PANTHER" id="PTHR46188">
    <property type="entry name" value="BOLA-LIKE PROTEIN 3"/>
    <property type="match status" value="1"/>
</dbReference>
<accession>A0A511KIQ6</accession>
<dbReference type="Pfam" id="PF01722">
    <property type="entry name" value="BolA"/>
    <property type="match status" value="1"/>
</dbReference>